<dbReference type="InterPro" id="IPR001138">
    <property type="entry name" value="Zn2Cys6_DnaBD"/>
</dbReference>
<organism evidence="3 4">
    <name type="scientific">Sphaceloma murrayae</name>
    <dbReference type="NCBI Taxonomy" id="2082308"/>
    <lineage>
        <taxon>Eukaryota</taxon>
        <taxon>Fungi</taxon>
        <taxon>Dikarya</taxon>
        <taxon>Ascomycota</taxon>
        <taxon>Pezizomycotina</taxon>
        <taxon>Dothideomycetes</taxon>
        <taxon>Dothideomycetidae</taxon>
        <taxon>Myriangiales</taxon>
        <taxon>Elsinoaceae</taxon>
        <taxon>Sphaceloma</taxon>
    </lineage>
</organism>
<dbReference type="PANTHER" id="PTHR47784">
    <property type="entry name" value="STEROL UPTAKE CONTROL PROTEIN 2"/>
    <property type="match status" value="1"/>
</dbReference>
<gene>
    <name evidence="3" type="ORF">CAC42_318</name>
</gene>
<sequence>MTPILTFPQCDETRPTCVNCRTAHTACSYYLSSSANRSPNVPVTPGASSSTSENNPISKPAASPAVARPAAAPNGQSPVSGPDVNMDHLRLFHRYLENPQQVFGLGIEQPELQHSLMLKHALANRFLMTLILAVTSLRQCLGETARVSDSYSQSMELLDAGLRELHKATEDSNEGNIAAIFLASNITGIYMLCDTFIIPHDESPDVFLDRIINTMKITRGVRAVVDRHWTFLAHSEVRPMFGLELRQVVNSCEDDTSRFRSLFTLIEKSALQPDEVAACNAAINQLLRNYGANSSIPHLRKASRFLRGRAWPVTTTALYIDLLSRRVPEALVIMAHWSVLLHQVSDVWAIGEAGKLLMHAVEHALGPAWDSWLAWPRAVLAGPRTPVAPGIMPI</sequence>
<dbReference type="STRING" id="2082308.A0A2K1QZW8"/>
<dbReference type="InParanoid" id="A0A2K1QZW8"/>
<name>A0A2K1QZW8_9PEZI</name>
<dbReference type="GO" id="GO:0008270">
    <property type="term" value="F:zinc ion binding"/>
    <property type="evidence" value="ECO:0007669"/>
    <property type="project" value="InterPro"/>
</dbReference>
<feature type="compositionally biased region" description="Polar residues" evidence="2">
    <location>
        <begin position="35"/>
        <end position="57"/>
    </location>
</feature>
<protein>
    <submittedName>
        <fullName evidence="3">Transcriptional activator protein UGA3</fullName>
    </submittedName>
</protein>
<reference evidence="3 4" key="1">
    <citation type="submission" date="2017-06" db="EMBL/GenBank/DDBJ databases">
        <title>Draft genome sequence of a variant of Elsinoe murrayae.</title>
        <authorList>
            <person name="Cheng Q."/>
        </authorList>
    </citation>
    <scope>NUCLEOTIDE SEQUENCE [LARGE SCALE GENOMIC DNA]</scope>
    <source>
        <strain evidence="3 4">CQ-2017a</strain>
    </source>
</reference>
<evidence type="ECO:0000313" key="4">
    <source>
        <dbReference type="Proteomes" id="UP000243797"/>
    </source>
</evidence>
<evidence type="ECO:0000313" key="3">
    <source>
        <dbReference type="EMBL" id="PNS20591.1"/>
    </source>
</evidence>
<dbReference type="PANTHER" id="PTHR47784:SF4">
    <property type="entry name" value="ZN(II)2CYS6 TRANSCRIPTION FACTOR (EUROFUNG)"/>
    <property type="match status" value="1"/>
</dbReference>
<keyword evidence="1" id="KW-0539">Nucleus</keyword>
<evidence type="ECO:0000256" key="1">
    <source>
        <dbReference type="ARBA" id="ARBA00023242"/>
    </source>
</evidence>
<proteinExistence type="predicted"/>
<dbReference type="AlphaFoldDB" id="A0A2K1QZW8"/>
<dbReference type="Proteomes" id="UP000243797">
    <property type="component" value="Unassembled WGS sequence"/>
</dbReference>
<keyword evidence="4" id="KW-1185">Reference proteome</keyword>
<dbReference type="OrthoDB" id="4937900at2759"/>
<feature type="region of interest" description="Disordered" evidence="2">
    <location>
        <begin position="35"/>
        <end position="83"/>
    </location>
</feature>
<feature type="compositionally biased region" description="Low complexity" evidence="2">
    <location>
        <begin position="60"/>
        <end position="73"/>
    </location>
</feature>
<accession>A0A2K1QZW8</accession>
<dbReference type="CDD" id="cd00067">
    <property type="entry name" value="GAL4"/>
    <property type="match status" value="1"/>
</dbReference>
<dbReference type="InterPro" id="IPR053157">
    <property type="entry name" value="Sterol_Uptake_Regulator"/>
</dbReference>
<evidence type="ECO:0000256" key="2">
    <source>
        <dbReference type="SAM" id="MobiDB-lite"/>
    </source>
</evidence>
<dbReference type="GO" id="GO:0001228">
    <property type="term" value="F:DNA-binding transcription activator activity, RNA polymerase II-specific"/>
    <property type="evidence" value="ECO:0007669"/>
    <property type="project" value="TreeGrafter"/>
</dbReference>
<comment type="caution">
    <text evidence="3">The sequence shown here is derived from an EMBL/GenBank/DDBJ whole genome shotgun (WGS) entry which is preliminary data.</text>
</comment>
<dbReference type="EMBL" id="NKHZ01000022">
    <property type="protein sequence ID" value="PNS20591.1"/>
    <property type="molecule type" value="Genomic_DNA"/>
</dbReference>